<proteinExistence type="predicted"/>
<keyword evidence="3" id="KW-1185">Reference proteome</keyword>
<dbReference type="HOGENOM" id="CLU_105945_2_1_5"/>
<dbReference type="RefSeq" id="WP_012177458.1">
    <property type="nucleotide sequence ID" value="NC_009952.1"/>
</dbReference>
<dbReference type="Proteomes" id="UP000006833">
    <property type="component" value="Chromosome"/>
</dbReference>
<accession>A8LQY3</accession>
<dbReference type="Gene3D" id="3.30.1050.10">
    <property type="entry name" value="SCP2 sterol-binding domain"/>
    <property type="match status" value="1"/>
</dbReference>
<gene>
    <name evidence="2" type="ordered locus">Dshi_0781</name>
</gene>
<dbReference type="Pfam" id="PF02036">
    <property type="entry name" value="SCP2"/>
    <property type="match status" value="1"/>
</dbReference>
<dbReference type="KEGG" id="dsh:Dshi_0781"/>
<evidence type="ECO:0000313" key="3">
    <source>
        <dbReference type="Proteomes" id="UP000006833"/>
    </source>
</evidence>
<organism evidence="2 3">
    <name type="scientific">Dinoroseobacter shibae (strain DSM 16493 / NCIMB 14021 / DFL 12)</name>
    <dbReference type="NCBI Taxonomy" id="398580"/>
    <lineage>
        <taxon>Bacteria</taxon>
        <taxon>Pseudomonadati</taxon>
        <taxon>Pseudomonadota</taxon>
        <taxon>Alphaproteobacteria</taxon>
        <taxon>Rhodobacterales</taxon>
        <taxon>Roseobacteraceae</taxon>
        <taxon>Dinoroseobacter</taxon>
    </lineage>
</organism>
<dbReference type="EMBL" id="CP000830">
    <property type="protein sequence ID" value="ABV92526.1"/>
    <property type="molecule type" value="Genomic_DNA"/>
</dbReference>
<reference evidence="3" key="1">
    <citation type="journal article" date="2010" name="ISME J.">
        <title>The complete genome sequence of the algal symbiont Dinoroseobacter shibae: a hitchhiker's guide to life in the sea.</title>
        <authorList>
            <person name="Wagner-Dobler I."/>
            <person name="Ballhausen B."/>
            <person name="Berger M."/>
            <person name="Brinkhoff T."/>
            <person name="Buchholz I."/>
            <person name="Bunk B."/>
            <person name="Cypionka H."/>
            <person name="Daniel R."/>
            <person name="Drepper T."/>
            <person name="Gerdts G."/>
            <person name="Hahnke S."/>
            <person name="Han C."/>
            <person name="Jahn D."/>
            <person name="Kalhoefer D."/>
            <person name="Kiss H."/>
            <person name="Klenk H.P."/>
            <person name="Kyrpides N."/>
            <person name="Liebl W."/>
            <person name="Liesegang H."/>
            <person name="Meincke L."/>
            <person name="Pati A."/>
            <person name="Petersen J."/>
            <person name="Piekarski T."/>
            <person name="Pommerenke C."/>
            <person name="Pradella S."/>
            <person name="Pukall R."/>
            <person name="Rabus R."/>
            <person name="Stackebrandt E."/>
            <person name="Thole S."/>
            <person name="Thompson L."/>
            <person name="Tielen P."/>
            <person name="Tomasch J."/>
            <person name="von Jan M."/>
            <person name="Wanphrut N."/>
            <person name="Wichels A."/>
            <person name="Zech H."/>
            <person name="Simon M."/>
        </authorList>
    </citation>
    <scope>NUCLEOTIDE SEQUENCE [LARGE SCALE GENOMIC DNA]</scope>
    <source>
        <strain evidence="3">DSM 16493 / NCIMB 14021 / DFL 12</strain>
    </source>
</reference>
<dbReference type="OrthoDB" id="9809312at2"/>
<dbReference type="eggNOG" id="COG3255">
    <property type="taxonomic scope" value="Bacteria"/>
</dbReference>
<name>A8LQY3_DINSH</name>
<dbReference type="InterPro" id="IPR003033">
    <property type="entry name" value="SCP2_sterol-bd_dom"/>
</dbReference>
<evidence type="ECO:0000313" key="2">
    <source>
        <dbReference type="EMBL" id="ABV92526.1"/>
    </source>
</evidence>
<evidence type="ECO:0000259" key="1">
    <source>
        <dbReference type="Pfam" id="PF02036"/>
    </source>
</evidence>
<dbReference type="STRING" id="398580.Dshi_0781"/>
<protein>
    <submittedName>
        <fullName evidence="2">Sterol-binding domain protein</fullName>
    </submittedName>
</protein>
<dbReference type="AlphaFoldDB" id="A8LQY3"/>
<feature type="domain" description="SCP2" evidence="1">
    <location>
        <begin position="19"/>
        <end position="94"/>
    </location>
</feature>
<dbReference type="InterPro" id="IPR036527">
    <property type="entry name" value="SCP2_sterol-bd_dom_sf"/>
</dbReference>
<dbReference type="SUPFAM" id="SSF55718">
    <property type="entry name" value="SCP-like"/>
    <property type="match status" value="1"/>
</dbReference>
<sequence>MSEVIEKAVEALQQRLPDGFDGTVKFVIEDEGAVMVDENGVRAGDEDAECILTASSDTFQGIMSGDVNPTAAFMTGKLKLDGDMGMAMKLGSALS</sequence>